<protein>
    <submittedName>
        <fullName evidence="1">Uncharacterized protein</fullName>
    </submittedName>
</protein>
<evidence type="ECO:0000313" key="2">
    <source>
        <dbReference type="Proteomes" id="UP000006235"/>
    </source>
</evidence>
<name>F9Q7Y9_9PAST</name>
<accession>F9Q7Y9</accession>
<dbReference type="Proteomes" id="UP000006235">
    <property type="component" value="Unassembled WGS sequence"/>
</dbReference>
<organism evidence="1 2">
    <name type="scientific">Haemophilus pittmaniae HK 85</name>
    <dbReference type="NCBI Taxonomy" id="1035188"/>
    <lineage>
        <taxon>Bacteria</taxon>
        <taxon>Pseudomonadati</taxon>
        <taxon>Pseudomonadota</taxon>
        <taxon>Gammaproteobacteria</taxon>
        <taxon>Pasteurellales</taxon>
        <taxon>Pasteurellaceae</taxon>
        <taxon>Haemophilus</taxon>
    </lineage>
</organism>
<evidence type="ECO:0000313" key="1">
    <source>
        <dbReference type="EMBL" id="EGV06352.1"/>
    </source>
</evidence>
<sequence length="48" mass="5874">MTKALQNQHNSASSFTNENLWLELRSEYLNFRHKKSRLLRLFFEFVDI</sequence>
<gene>
    <name evidence="1" type="ORF">HMPREF9952_1744</name>
</gene>
<dbReference type="EMBL" id="AFUV01000007">
    <property type="protein sequence ID" value="EGV06352.1"/>
    <property type="molecule type" value="Genomic_DNA"/>
</dbReference>
<reference evidence="1 2" key="1">
    <citation type="submission" date="2011-07" db="EMBL/GenBank/DDBJ databases">
        <authorList>
            <person name="Harkins D.M."/>
            <person name="Madupu R."/>
            <person name="Durkin A.S."/>
            <person name="Torralba M."/>
            <person name="Methe B."/>
            <person name="Sutton G.G."/>
            <person name="Nelson K.E."/>
        </authorList>
    </citation>
    <scope>NUCLEOTIDE SEQUENCE [LARGE SCALE GENOMIC DNA]</scope>
    <source>
        <strain evidence="1 2">HK 85</strain>
    </source>
</reference>
<proteinExistence type="predicted"/>
<dbReference type="AlphaFoldDB" id="F9Q7Y9"/>
<comment type="caution">
    <text evidence="1">The sequence shown here is derived from an EMBL/GenBank/DDBJ whole genome shotgun (WGS) entry which is preliminary data.</text>
</comment>